<evidence type="ECO:0000313" key="2">
    <source>
        <dbReference type="EMBL" id="PIO63796.1"/>
    </source>
</evidence>
<organism evidence="2 3">
    <name type="scientific">Teladorsagia circumcincta</name>
    <name type="common">Brown stomach worm</name>
    <name type="synonym">Ostertagia circumcincta</name>
    <dbReference type="NCBI Taxonomy" id="45464"/>
    <lineage>
        <taxon>Eukaryota</taxon>
        <taxon>Metazoa</taxon>
        <taxon>Ecdysozoa</taxon>
        <taxon>Nematoda</taxon>
        <taxon>Chromadorea</taxon>
        <taxon>Rhabditida</taxon>
        <taxon>Rhabditina</taxon>
        <taxon>Rhabditomorpha</taxon>
        <taxon>Strongyloidea</taxon>
        <taxon>Trichostrongylidae</taxon>
        <taxon>Teladorsagia</taxon>
    </lineage>
</organism>
<proteinExistence type="predicted"/>
<feature type="compositionally biased region" description="Low complexity" evidence="1">
    <location>
        <begin position="67"/>
        <end position="81"/>
    </location>
</feature>
<dbReference type="EMBL" id="KZ350519">
    <property type="protein sequence ID" value="PIO63796.1"/>
    <property type="molecule type" value="Genomic_DNA"/>
</dbReference>
<keyword evidence="3" id="KW-1185">Reference proteome</keyword>
<evidence type="ECO:0000256" key="1">
    <source>
        <dbReference type="SAM" id="MobiDB-lite"/>
    </source>
</evidence>
<dbReference type="Proteomes" id="UP000230423">
    <property type="component" value="Unassembled WGS sequence"/>
</dbReference>
<accession>A0A2G9U0K4</accession>
<evidence type="ECO:0000313" key="3">
    <source>
        <dbReference type="Proteomes" id="UP000230423"/>
    </source>
</evidence>
<sequence length="124" mass="13375">MVTEEVVTDLNEKMVLLEVVEKLTAKSVTLFLNDTIAYCVEKKRDRRGEKRVGTTGELKSVKVPKTELPSAPSESDSAASSRLEESSVTIPESSSAAGAANDTEEIVVVSPLQICCVEVCRCVN</sequence>
<name>A0A2G9U0K4_TELCI</name>
<feature type="region of interest" description="Disordered" evidence="1">
    <location>
        <begin position="45"/>
        <end position="101"/>
    </location>
</feature>
<protein>
    <submittedName>
        <fullName evidence="2">Uncharacterized protein</fullName>
    </submittedName>
</protein>
<gene>
    <name evidence="2" type="ORF">TELCIR_14590</name>
</gene>
<reference evidence="2 3" key="1">
    <citation type="submission" date="2015-09" db="EMBL/GenBank/DDBJ databases">
        <title>Draft genome of the parasitic nematode Teladorsagia circumcincta isolate WARC Sus (inbred).</title>
        <authorList>
            <person name="Mitreva M."/>
        </authorList>
    </citation>
    <scope>NUCLEOTIDE SEQUENCE [LARGE SCALE GENOMIC DNA]</scope>
    <source>
        <strain evidence="2 3">S</strain>
    </source>
</reference>
<dbReference type="AlphaFoldDB" id="A0A2G9U0K4"/>